<sequence length="287" mass="32596">MNKKIKKRLLYLLLGLVLLTCFFYFQNNSIVTTQYDFSSDKVPQNFNGYKLVQLSDLHSKSFENNQSELVKKVKKVKPDLIVFTGDLIDSDRYNEKTSLTLMEKLVQIAPVYYVTGNHEWWSGKFNSLEDKLKDTGVQVMRNTVEEIIIGNDKIQIIGIDDPEKVNESDAERDIAEEDITNAIKGLEEGVNFKILLSHRPELLSLYAQYEFDVVFSGHAHGGQVRIPFVGGLVAPNQGVFPEYSSGMYDVDKTTMIVNRGLGNSIIPLRVFNRPEIVVVALKRVNNQ</sequence>
<dbReference type="Pfam" id="PF00149">
    <property type="entry name" value="Metallophos"/>
    <property type="match status" value="1"/>
</dbReference>
<organism evidence="4 5">
    <name type="scientific">Peribacillus castrilensis</name>
    <dbReference type="NCBI Taxonomy" id="2897690"/>
    <lineage>
        <taxon>Bacteria</taxon>
        <taxon>Bacillati</taxon>
        <taxon>Bacillota</taxon>
        <taxon>Bacilli</taxon>
        <taxon>Bacillales</taxon>
        <taxon>Bacillaceae</taxon>
        <taxon>Peribacillus</taxon>
    </lineage>
</organism>
<comment type="caution">
    <text evidence="4">The sequence shown here is derived from an EMBL/GenBank/DDBJ whole genome shotgun (WGS) entry which is preliminary data.</text>
</comment>
<name>A0AAW9NEW1_9BACI</name>
<evidence type="ECO:0000259" key="3">
    <source>
        <dbReference type="Pfam" id="PF00149"/>
    </source>
</evidence>
<keyword evidence="2" id="KW-0378">Hydrolase</keyword>
<dbReference type="AlphaFoldDB" id="A0AAW9NEW1"/>
<evidence type="ECO:0000256" key="2">
    <source>
        <dbReference type="ARBA" id="ARBA00022801"/>
    </source>
</evidence>
<evidence type="ECO:0000313" key="4">
    <source>
        <dbReference type="EMBL" id="MEC0275225.1"/>
    </source>
</evidence>
<evidence type="ECO:0000313" key="5">
    <source>
        <dbReference type="Proteomes" id="UP001307168"/>
    </source>
</evidence>
<dbReference type="InterPro" id="IPR051158">
    <property type="entry name" value="Metallophosphoesterase_sf"/>
</dbReference>
<dbReference type="PANTHER" id="PTHR31302">
    <property type="entry name" value="TRANSMEMBRANE PROTEIN WITH METALLOPHOSPHOESTERASE DOMAIN-RELATED"/>
    <property type="match status" value="1"/>
</dbReference>
<reference evidence="4 5" key="1">
    <citation type="submission" date="2023-03" db="EMBL/GenBank/DDBJ databases">
        <title>Bacillus Genome Sequencing.</title>
        <authorList>
            <person name="Dunlap C."/>
        </authorList>
    </citation>
    <scope>NUCLEOTIDE SEQUENCE [LARGE SCALE GENOMIC DNA]</scope>
    <source>
        <strain evidence="4 5">B-41290</strain>
    </source>
</reference>
<dbReference type="RefSeq" id="WP_367407464.1">
    <property type="nucleotide sequence ID" value="NZ_JARNBH010000018.1"/>
</dbReference>
<dbReference type="GO" id="GO:0008758">
    <property type="term" value="F:UDP-2,3-diacylglucosamine hydrolase activity"/>
    <property type="evidence" value="ECO:0007669"/>
    <property type="project" value="TreeGrafter"/>
</dbReference>
<proteinExistence type="predicted"/>
<keyword evidence="5" id="KW-1185">Reference proteome</keyword>
<dbReference type="Gene3D" id="3.60.21.10">
    <property type="match status" value="1"/>
</dbReference>
<dbReference type="GO" id="GO:0046872">
    <property type="term" value="F:metal ion binding"/>
    <property type="evidence" value="ECO:0007669"/>
    <property type="project" value="UniProtKB-KW"/>
</dbReference>
<dbReference type="GO" id="GO:0016020">
    <property type="term" value="C:membrane"/>
    <property type="evidence" value="ECO:0007669"/>
    <property type="project" value="GOC"/>
</dbReference>
<dbReference type="EMBL" id="JARNBH010000018">
    <property type="protein sequence ID" value="MEC0275225.1"/>
    <property type="molecule type" value="Genomic_DNA"/>
</dbReference>
<keyword evidence="1" id="KW-0479">Metal-binding</keyword>
<dbReference type="CDD" id="cd07385">
    <property type="entry name" value="MPP_YkuE_C"/>
    <property type="match status" value="1"/>
</dbReference>
<gene>
    <name evidence="4" type="ORF">P4706_19415</name>
</gene>
<dbReference type="PANTHER" id="PTHR31302:SF31">
    <property type="entry name" value="PHOSPHODIESTERASE YAEI"/>
    <property type="match status" value="1"/>
</dbReference>
<dbReference type="SUPFAM" id="SSF56300">
    <property type="entry name" value="Metallo-dependent phosphatases"/>
    <property type="match status" value="1"/>
</dbReference>
<protein>
    <submittedName>
        <fullName evidence="4">Metallophosphoesterase</fullName>
    </submittedName>
</protein>
<dbReference type="InterPro" id="IPR029052">
    <property type="entry name" value="Metallo-depent_PP-like"/>
</dbReference>
<accession>A0AAW9NEW1</accession>
<dbReference type="Proteomes" id="UP001307168">
    <property type="component" value="Unassembled WGS sequence"/>
</dbReference>
<dbReference type="GO" id="GO:0009245">
    <property type="term" value="P:lipid A biosynthetic process"/>
    <property type="evidence" value="ECO:0007669"/>
    <property type="project" value="TreeGrafter"/>
</dbReference>
<feature type="domain" description="Calcineurin-like phosphoesterase" evidence="3">
    <location>
        <begin position="50"/>
        <end position="221"/>
    </location>
</feature>
<evidence type="ECO:0000256" key="1">
    <source>
        <dbReference type="ARBA" id="ARBA00022723"/>
    </source>
</evidence>
<dbReference type="InterPro" id="IPR004843">
    <property type="entry name" value="Calcineurin-like_PHP"/>
</dbReference>